<protein>
    <recommendedName>
        <fullName evidence="3">Indolepyruvate oxidoreductase subunit IorA</fullName>
        <shortName evidence="3">IOR</shortName>
        <ecNumber evidence="3">1.2.7.8</ecNumber>
    </recommendedName>
    <alternativeName>
        <fullName evidence="3">Indolepyruvate ferredoxin oxidoreductase subunit alpha</fullName>
    </alternativeName>
</protein>
<keyword evidence="3" id="KW-0813">Transport</keyword>
<dbReference type="GO" id="GO:0030976">
    <property type="term" value="F:thiamine pyrophosphate binding"/>
    <property type="evidence" value="ECO:0007669"/>
    <property type="project" value="InterPro"/>
</dbReference>
<sequence length="584" mass="63542">MTLTSPDRRTLMAGNTAIARGAYEAGVYFASGYPGTPSTEILENIAHYPEIRSQWAANEKVAFDEAMGVALSGKRALCSMKYVGLNVASDSFMVFPFAGTIGGFVVISADDPGMYSSQNEQDNRYLARMAQVPMIEPSDPQEAKDYVKLAYELSEMFSTPVLYRTSMRVSHSKGIVALGERGEYTGERRFVKDVPNWVVPIFAKSLRAKLDAKMERLTAFAESYPFNRVEEGKSGIGIITSGASYTYAKEVFPEASFLKLALTNPLPRQKISDFCARHEVVYVIEELEPFLEEQIRAWGLTNIVGKDRLPRSGEYNPDVLAQALLGEKAVEDFTSEFDLISRPPQLCPGCPHRGAYLALKKAGVLVTGDIGCYTLGALPPLGAMHTSFCMGASIGHAFGFELGGMDKVVAVMGDSTFIHGGIPSLIDVVYNGGNTTTVILDNRTTGMTGHQEHPATGMTLQGKEAPRLDLVALIRAIGVKHVQVADPFRQKEMFQALQEALQHEGPSVILTNRPCIFARGEKDRAKTPYVIREDKCTQCGACQRLGCPGVLPGEQPRIDEVACTGCSLCAQACKFDAIVLKGVV</sequence>
<feature type="binding site" evidence="4">
    <location>
        <position position="539"/>
    </location>
    <ligand>
        <name>[4Fe-4S] cluster</name>
        <dbReference type="ChEBI" id="CHEBI:49883"/>
        <label>1</label>
    </ligand>
</feature>
<dbReference type="PROSITE" id="PS51379">
    <property type="entry name" value="4FE4S_FER_2"/>
    <property type="match status" value="2"/>
</dbReference>
<dbReference type="EMBL" id="CDGJ01000082">
    <property type="protein sequence ID" value="CEJ08593.1"/>
    <property type="molecule type" value="Genomic_DNA"/>
</dbReference>
<evidence type="ECO:0000313" key="6">
    <source>
        <dbReference type="EMBL" id="CAA7601128.1"/>
    </source>
</evidence>
<dbReference type="FunFam" id="3.40.50.970:FF:000039">
    <property type="entry name" value="Indolepyruvate oxidoreductase subunit IorA"/>
    <property type="match status" value="1"/>
</dbReference>
<dbReference type="RefSeq" id="WP_240984695.1">
    <property type="nucleotide sequence ID" value="NZ_CDGJ01000082.1"/>
</dbReference>
<evidence type="ECO:0000259" key="5">
    <source>
        <dbReference type="PROSITE" id="PS51379"/>
    </source>
</evidence>
<organism evidence="6">
    <name type="scientific">Acididesulfobacillus acetoxydans</name>
    <dbReference type="NCBI Taxonomy" id="1561005"/>
    <lineage>
        <taxon>Bacteria</taxon>
        <taxon>Bacillati</taxon>
        <taxon>Bacillota</taxon>
        <taxon>Clostridia</taxon>
        <taxon>Eubacteriales</taxon>
        <taxon>Peptococcaceae</taxon>
        <taxon>Acididesulfobacillus</taxon>
    </lineage>
</organism>
<dbReference type="InterPro" id="IPR002880">
    <property type="entry name" value="Pyrv_Fd/Flavodoxin_OxRdtase_N"/>
</dbReference>
<feature type="domain" description="4Fe-4S ferredoxin-type" evidence="5">
    <location>
        <begin position="554"/>
        <end position="583"/>
    </location>
</feature>
<dbReference type="InterPro" id="IPR029061">
    <property type="entry name" value="THDP-binding"/>
</dbReference>
<keyword evidence="3 4" id="KW-0411">Iron-sulfur</keyword>
<dbReference type="AlphaFoldDB" id="A0A8S0W2Y6"/>
<feature type="binding site" evidence="4">
    <location>
        <position position="566"/>
    </location>
    <ligand>
        <name>[4Fe-4S] cluster</name>
        <dbReference type="ChEBI" id="CHEBI:49883"/>
        <label>2</label>
    </ligand>
</feature>
<dbReference type="CDD" id="cd07034">
    <property type="entry name" value="TPP_PYR_PFOR_IOR-alpha_like"/>
    <property type="match status" value="1"/>
</dbReference>
<feature type="binding site" evidence="4">
    <location>
        <position position="569"/>
    </location>
    <ligand>
        <name>[4Fe-4S] cluster</name>
        <dbReference type="ChEBI" id="CHEBI:49883"/>
        <label>2</label>
    </ligand>
</feature>
<evidence type="ECO:0000256" key="4">
    <source>
        <dbReference type="PIRSR" id="PIRSR006439-50"/>
    </source>
</evidence>
<dbReference type="InterPro" id="IPR017896">
    <property type="entry name" value="4Fe4S_Fe-S-bd"/>
</dbReference>
<dbReference type="Gene3D" id="3.30.70.20">
    <property type="match status" value="1"/>
</dbReference>
<dbReference type="InterPro" id="IPR045025">
    <property type="entry name" value="HACL1-like"/>
</dbReference>
<dbReference type="GO" id="GO:0046872">
    <property type="term" value="F:metal ion binding"/>
    <property type="evidence" value="ECO:0007669"/>
    <property type="project" value="UniProtKB-UniRule"/>
</dbReference>
<feature type="binding site" evidence="4">
    <location>
        <position position="573"/>
    </location>
    <ligand>
        <name>[4Fe-4S] cluster</name>
        <dbReference type="ChEBI" id="CHEBI:49883"/>
        <label>1</label>
    </ligand>
</feature>
<dbReference type="Proteomes" id="UP000836597">
    <property type="component" value="Chromosome"/>
</dbReference>
<keyword evidence="8" id="KW-1185">Reference proteome</keyword>
<dbReference type="PANTHER" id="PTHR43710">
    <property type="entry name" value="2-HYDROXYACYL-COA LYASE"/>
    <property type="match status" value="1"/>
</dbReference>
<dbReference type="PANTHER" id="PTHR43710:SF5">
    <property type="entry name" value="INDOLEPYRUVATE FERREDOXIN OXIDOREDUCTASE ALPHA SUBUNIT"/>
    <property type="match status" value="1"/>
</dbReference>
<dbReference type="GO" id="GO:0051539">
    <property type="term" value="F:4 iron, 4 sulfur cluster binding"/>
    <property type="evidence" value="ECO:0007669"/>
    <property type="project" value="UniProtKB-UniRule"/>
</dbReference>
<dbReference type="Pfam" id="PF01855">
    <property type="entry name" value="POR_N"/>
    <property type="match status" value="1"/>
</dbReference>
<dbReference type="Pfam" id="PF00037">
    <property type="entry name" value="Fer4"/>
    <property type="match status" value="1"/>
</dbReference>
<feature type="binding site" evidence="4">
    <location>
        <position position="547"/>
    </location>
    <ligand>
        <name>[4Fe-4S] cluster</name>
        <dbReference type="ChEBI" id="CHEBI:49883"/>
        <label>2</label>
    </ligand>
</feature>
<dbReference type="InterPro" id="IPR017721">
    <property type="entry name" value="IorA"/>
</dbReference>
<evidence type="ECO:0000256" key="2">
    <source>
        <dbReference type="ARBA" id="ARBA00023002"/>
    </source>
</evidence>
<feature type="binding site" evidence="4">
    <location>
        <position position="542"/>
    </location>
    <ligand>
        <name>[4Fe-4S] cluster</name>
        <dbReference type="ChEBI" id="CHEBI:49883"/>
        <label>1</label>
    </ligand>
</feature>
<comment type="catalytic activity">
    <reaction evidence="3">
        <text>indole-3-pyruvate + 2 oxidized [2Fe-2S]-[ferredoxin] + CoA = (indol-3-yl)acetyl-CoA + 2 reduced [2Fe-2S]-[ferredoxin] + CO2 + H(+)</text>
        <dbReference type="Rhea" id="RHEA:12645"/>
        <dbReference type="Rhea" id="RHEA-COMP:10000"/>
        <dbReference type="Rhea" id="RHEA-COMP:10001"/>
        <dbReference type="ChEBI" id="CHEBI:15378"/>
        <dbReference type="ChEBI" id="CHEBI:16526"/>
        <dbReference type="ChEBI" id="CHEBI:17640"/>
        <dbReference type="ChEBI" id="CHEBI:33737"/>
        <dbReference type="ChEBI" id="CHEBI:33738"/>
        <dbReference type="ChEBI" id="CHEBI:57271"/>
        <dbReference type="ChEBI" id="CHEBI:57287"/>
        <dbReference type="EC" id="1.2.7.8"/>
    </reaction>
</comment>
<dbReference type="Proteomes" id="UP001071230">
    <property type="component" value="Unassembled WGS sequence"/>
</dbReference>
<dbReference type="Pfam" id="PF02775">
    <property type="entry name" value="TPP_enzyme_C"/>
    <property type="match status" value="1"/>
</dbReference>
<dbReference type="NCBIfam" id="TIGR03336">
    <property type="entry name" value="IOR_alpha"/>
    <property type="match status" value="1"/>
</dbReference>
<keyword evidence="3 4" id="KW-0004">4Fe-4S</keyword>
<dbReference type="Gene3D" id="3.40.50.970">
    <property type="match status" value="2"/>
</dbReference>
<comment type="function">
    <text evidence="3">Catalyzes the ferredoxin-dependent oxidative decarboxylation of arylpyruvates.</text>
</comment>
<reference evidence="7" key="1">
    <citation type="submission" date="2014-11" db="EMBL/GenBank/DDBJ databases">
        <authorList>
            <person name="Hornung B.V."/>
        </authorList>
    </citation>
    <scope>NUCLEOTIDE SEQUENCE</scope>
    <source>
        <strain evidence="7">INE</strain>
    </source>
</reference>
<feature type="binding site" evidence="4">
    <location>
        <position position="536"/>
    </location>
    <ligand>
        <name>[4Fe-4S] cluster</name>
        <dbReference type="ChEBI" id="CHEBI:49883"/>
        <label>1</label>
    </ligand>
</feature>
<feature type="binding site" evidence="4">
    <location>
        <position position="563"/>
    </location>
    <ligand>
        <name>[4Fe-4S] cluster</name>
        <dbReference type="ChEBI" id="CHEBI:49883"/>
        <label>2</label>
    </ligand>
</feature>
<dbReference type="EC" id="1.2.7.8" evidence="3"/>
<dbReference type="PIRSF" id="PIRSF006439">
    <property type="entry name" value="Indolepyruvate_ferr_oxidored"/>
    <property type="match status" value="1"/>
</dbReference>
<keyword evidence="1 3" id="KW-0479">Metal-binding</keyword>
<dbReference type="InterPro" id="IPR011766">
    <property type="entry name" value="TPP_enzyme_TPP-bd"/>
</dbReference>
<dbReference type="EMBL" id="LR746496">
    <property type="protein sequence ID" value="CAA7601128.1"/>
    <property type="molecule type" value="Genomic_DNA"/>
</dbReference>
<keyword evidence="3 4" id="KW-0408">Iron</keyword>
<comment type="cofactor">
    <cofactor evidence="3 4">
        <name>[4Fe-4S] cluster</name>
        <dbReference type="ChEBI" id="CHEBI:49883"/>
    </cofactor>
    <text evidence="3 4">Binds 2 [4Fe-4S] clusters. In this family the first cluster has a non-standard and varying [4Fe-4S] binding motif CX(2)CX(2)CX(4-5)CP.</text>
</comment>
<dbReference type="CDD" id="cd02008">
    <property type="entry name" value="TPP_IOR_alpha"/>
    <property type="match status" value="1"/>
</dbReference>
<proteinExistence type="predicted"/>
<keyword evidence="2 3" id="KW-0560">Oxidoreductase</keyword>
<evidence type="ECO:0000256" key="3">
    <source>
        <dbReference type="PIRNR" id="PIRNR006439"/>
    </source>
</evidence>
<dbReference type="GO" id="GO:0043805">
    <property type="term" value="F:indolepyruvate ferredoxin oxidoreductase activity"/>
    <property type="evidence" value="ECO:0007669"/>
    <property type="project" value="UniProtKB-UniRule"/>
</dbReference>
<evidence type="ECO:0000313" key="8">
    <source>
        <dbReference type="Proteomes" id="UP001071230"/>
    </source>
</evidence>
<accession>A0A8S0W2Y6</accession>
<keyword evidence="3" id="KW-0249">Electron transport</keyword>
<dbReference type="KEGG" id="aacx:DEACI_1781"/>
<evidence type="ECO:0000256" key="1">
    <source>
        <dbReference type="ARBA" id="ARBA00022723"/>
    </source>
</evidence>
<feature type="domain" description="4Fe-4S ferredoxin-type" evidence="5">
    <location>
        <begin position="527"/>
        <end position="548"/>
    </location>
</feature>
<name>A0A8S0W2Y6_9FIRM</name>
<gene>
    <name evidence="6" type="ORF">DEACI_1781</name>
    <name evidence="7" type="ORF">DEACI_3072</name>
</gene>
<dbReference type="SUPFAM" id="SSF52518">
    <property type="entry name" value="Thiamin diphosphate-binding fold (THDP-binding)"/>
    <property type="match status" value="2"/>
</dbReference>
<evidence type="ECO:0000313" key="7">
    <source>
        <dbReference type="EMBL" id="CEJ08593.1"/>
    </source>
</evidence>
<dbReference type="SUPFAM" id="SSF54862">
    <property type="entry name" value="4Fe-4S ferredoxins"/>
    <property type="match status" value="1"/>
</dbReference>
<reference evidence="6" key="2">
    <citation type="submission" date="2020-01" db="EMBL/GenBank/DDBJ databases">
        <authorList>
            <person name="Hornung B."/>
        </authorList>
    </citation>
    <scope>NUCLEOTIDE SEQUENCE</scope>
    <source>
        <strain evidence="6">PacBioINE</strain>
    </source>
</reference>